<keyword evidence="2" id="KW-1185">Reference proteome</keyword>
<sequence>MQVQKFDWDRFKLTDVFKLVEGDQVIVSDQLVTVAGPAYKKDGVIHLPASPVNQAPILVDFSDTAAMRAMDYSGSAVHDFGDGTAMIAELDGSSSLVYSPRLPKEKLESFCQEHLHRYEAFYKANSAAINDGHKVRLEPWW</sequence>
<organism evidence="1 2">
    <name type="scientific">Pseudomonas arcuscaelestis</name>
    <dbReference type="NCBI Taxonomy" id="2710591"/>
    <lineage>
        <taxon>Bacteria</taxon>
        <taxon>Pseudomonadati</taxon>
        <taxon>Pseudomonadota</taxon>
        <taxon>Gammaproteobacteria</taxon>
        <taxon>Pseudomonadales</taxon>
        <taxon>Pseudomonadaceae</taxon>
        <taxon>Pseudomonas</taxon>
    </lineage>
</organism>
<comment type="caution">
    <text evidence="1">The sequence shown here is derived from an EMBL/GenBank/DDBJ whole genome shotgun (WGS) entry which is preliminary data.</text>
</comment>
<dbReference type="Proteomes" id="UP000745663">
    <property type="component" value="Unassembled WGS sequence"/>
</dbReference>
<proteinExistence type="predicted"/>
<protein>
    <submittedName>
        <fullName evidence="1">Uncharacterized protein</fullName>
    </submittedName>
</protein>
<evidence type="ECO:0000313" key="1">
    <source>
        <dbReference type="EMBL" id="MBM5458621.1"/>
    </source>
</evidence>
<dbReference type="RefSeq" id="WP_203584561.1">
    <property type="nucleotide sequence ID" value="NZ_JACOPV010000008.1"/>
</dbReference>
<reference evidence="1 2" key="1">
    <citation type="submission" date="2020-08" db="EMBL/GenBank/DDBJ databases">
        <title>Description of novel Pseudomonas species.</title>
        <authorList>
            <person name="Duman M."/>
            <person name="Mulet M."/>
            <person name="Altun S."/>
            <person name="Saticioglu I.B."/>
            <person name="Lalucat J."/>
            <person name="Garcia-Valdes E."/>
        </authorList>
    </citation>
    <scope>NUCLEOTIDE SEQUENCE [LARGE SCALE GENOMIC DNA]</scope>
    <source>
        <strain evidence="1 2">P66</strain>
    </source>
</reference>
<accession>A0ABS2BYB9</accession>
<name>A0ABS2BYB9_9PSED</name>
<evidence type="ECO:0000313" key="2">
    <source>
        <dbReference type="Proteomes" id="UP000745663"/>
    </source>
</evidence>
<gene>
    <name evidence="1" type="ORF">H8F21_13710</name>
</gene>
<dbReference type="EMBL" id="JACOPV010000008">
    <property type="protein sequence ID" value="MBM5458621.1"/>
    <property type="molecule type" value="Genomic_DNA"/>
</dbReference>